<evidence type="ECO:0000256" key="1">
    <source>
        <dbReference type="ARBA" id="ARBA00005189"/>
    </source>
</evidence>
<dbReference type="CDD" id="cd07989">
    <property type="entry name" value="LPLAT_AGPAT-like"/>
    <property type="match status" value="1"/>
</dbReference>
<gene>
    <name evidence="6" type="ORF">N4J17_13315</name>
</gene>
<dbReference type="Proteomes" id="UP001359308">
    <property type="component" value="Chromosome"/>
</dbReference>
<dbReference type="GO" id="GO:0016746">
    <property type="term" value="F:acyltransferase activity"/>
    <property type="evidence" value="ECO:0007669"/>
    <property type="project" value="UniProtKB-KW"/>
</dbReference>
<dbReference type="SMART" id="SM00563">
    <property type="entry name" value="PlsC"/>
    <property type="match status" value="1"/>
</dbReference>
<dbReference type="EMBL" id="CP104311">
    <property type="protein sequence ID" value="WWF01434.1"/>
    <property type="molecule type" value="Genomic_DNA"/>
</dbReference>
<evidence type="ECO:0000256" key="3">
    <source>
        <dbReference type="ARBA" id="ARBA00023315"/>
    </source>
</evidence>
<comment type="pathway">
    <text evidence="1">Lipid metabolism.</text>
</comment>
<dbReference type="SUPFAM" id="SSF69593">
    <property type="entry name" value="Glycerol-3-phosphate (1)-acyltransferase"/>
    <property type="match status" value="1"/>
</dbReference>
<keyword evidence="4" id="KW-0472">Membrane</keyword>
<dbReference type="PANTHER" id="PTHR10434">
    <property type="entry name" value="1-ACYL-SN-GLYCEROL-3-PHOSPHATE ACYLTRANSFERASE"/>
    <property type="match status" value="1"/>
</dbReference>
<evidence type="ECO:0000313" key="6">
    <source>
        <dbReference type="EMBL" id="WWF01434.1"/>
    </source>
</evidence>
<proteinExistence type="predicted"/>
<feature type="transmembrane region" description="Helical" evidence="4">
    <location>
        <begin position="21"/>
        <end position="42"/>
    </location>
</feature>
<evidence type="ECO:0000256" key="4">
    <source>
        <dbReference type="SAM" id="Phobius"/>
    </source>
</evidence>
<dbReference type="Pfam" id="PF01553">
    <property type="entry name" value="Acyltransferase"/>
    <property type="match status" value="1"/>
</dbReference>
<accession>A0ABZ2F3V5</accession>
<evidence type="ECO:0000256" key="2">
    <source>
        <dbReference type="ARBA" id="ARBA00022679"/>
    </source>
</evidence>
<dbReference type="PANTHER" id="PTHR10434:SF66">
    <property type="entry name" value="PHOSPHOLIPID_GLYCEROL ACYLTRANSFERASE DOMAIN-CONTAINING PROTEIN"/>
    <property type="match status" value="1"/>
</dbReference>
<name>A0ABZ2F3V5_METCP</name>
<keyword evidence="2" id="KW-0808">Transferase</keyword>
<sequence length="259" mass="28689">MSRLISLLKALYEYSVLYLGLLLYASMSLVWIGAAVLLYPLLPERLGRPVGRFGIMYGWRIFFAIMHAAGAFRFDTAELEALRKDIPLLLVANHPSLLDAVIVAARLPDLVCIMKANLNDNIFLGAGARLARYIRNDSGHGMIKAAVAELHKGGQLLILPEGTRTAEPPVGRFKGGAALIARHAGVPVQTLIVETDSPFLSKRWPVYARPRLPIRFRIRLGLRFDPPDDPVAFTHALEAYYARELALFSPRPSKPVPKT</sequence>
<feature type="transmembrane region" description="Helical" evidence="4">
    <location>
        <begin position="54"/>
        <end position="74"/>
    </location>
</feature>
<keyword evidence="4" id="KW-0812">Transmembrane</keyword>
<keyword evidence="4" id="KW-1133">Transmembrane helix</keyword>
<dbReference type="RefSeq" id="WP_277458207.1">
    <property type="nucleotide sequence ID" value="NZ_CP104311.1"/>
</dbReference>
<organism evidence="6 7">
    <name type="scientific">Methylococcus capsulatus</name>
    <dbReference type="NCBI Taxonomy" id="414"/>
    <lineage>
        <taxon>Bacteria</taxon>
        <taxon>Pseudomonadati</taxon>
        <taxon>Pseudomonadota</taxon>
        <taxon>Gammaproteobacteria</taxon>
        <taxon>Methylococcales</taxon>
        <taxon>Methylococcaceae</taxon>
        <taxon>Methylococcus</taxon>
    </lineage>
</organism>
<protein>
    <submittedName>
        <fullName evidence="6">1-acyl-sn-glycerol-3-phosphate acyltransferase</fullName>
    </submittedName>
</protein>
<reference evidence="6 7" key="1">
    <citation type="submission" date="2022-09" db="EMBL/GenBank/DDBJ databases">
        <authorList>
            <person name="Giprobiosintez L."/>
        </authorList>
    </citation>
    <scope>NUCLEOTIDE SEQUENCE [LARGE SCALE GENOMIC DNA]</scope>
    <source>
        <strain evidence="7">VKPM-B-12549 (GBS-15)</strain>
    </source>
</reference>
<keyword evidence="3 6" id="KW-0012">Acyltransferase</keyword>
<keyword evidence="7" id="KW-1185">Reference proteome</keyword>
<dbReference type="InterPro" id="IPR002123">
    <property type="entry name" value="Plipid/glycerol_acylTrfase"/>
</dbReference>
<evidence type="ECO:0000259" key="5">
    <source>
        <dbReference type="SMART" id="SM00563"/>
    </source>
</evidence>
<evidence type="ECO:0000313" key="7">
    <source>
        <dbReference type="Proteomes" id="UP001359308"/>
    </source>
</evidence>
<feature type="domain" description="Phospholipid/glycerol acyltransferase" evidence="5">
    <location>
        <begin position="88"/>
        <end position="196"/>
    </location>
</feature>